<evidence type="ECO:0000256" key="1">
    <source>
        <dbReference type="SAM" id="SignalP"/>
    </source>
</evidence>
<dbReference type="Pfam" id="PF13585">
    <property type="entry name" value="CHU_C"/>
    <property type="match status" value="1"/>
</dbReference>
<dbReference type="AlphaFoldDB" id="A0A227PEU7"/>
<evidence type="ECO:0000313" key="3">
    <source>
        <dbReference type="Proteomes" id="UP000214684"/>
    </source>
</evidence>
<dbReference type="OrthoDB" id="9765926at2"/>
<proteinExistence type="predicted"/>
<reference evidence="2 3" key="1">
    <citation type="submission" date="2016-11" db="EMBL/GenBank/DDBJ databases">
        <title>Whole genomes of Flavobacteriaceae.</title>
        <authorList>
            <person name="Stine C."/>
            <person name="Li C."/>
            <person name="Tadesse D."/>
        </authorList>
    </citation>
    <scope>NUCLEOTIDE SEQUENCE [LARGE SCALE GENOMIC DNA]</scope>
    <source>
        <strain evidence="2 3">DSM 24704</strain>
    </source>
</reference>
<dbReference type="EMBL" id="MUGS01000006">
    <property type="protein sequence ID" value="OXG08407.1"/>
    <property type="molecule type" value="Genomic_DNA"/>
</dbReference>
<dbReference type="Proteomes" id="UP000214684">
    <property type="component" value="Unassembled WGS sequence"/>
</dbReference>
<organism evidence="2 3">
    <name type="scientific">Flavobacterium araucananum</name>
    <dbReference type="NCBI Taxonomy" id="946678"/>
    <lineage>
        <taxon>Bacteria</taxon>
        <taxon>Pseudomonadati</taxon>
        <taxon>Bacteroidota</taxon>
        <taxon>Flavobacteriia</taxon>
        <taxon>Flavobacteriales</taxon>
        <taxon>Flavobacteriaceae</taxon>
        <taxon>Flavobacterium</taxon>
    </lineage>
</organism>
<sequence>MNYCKVFLFVILMCSVSAKMRAQNIAVDASKTPEELVKNILINSSCIDIGTVKASGNPANTGQSYAYFNSGTSSFPFSGGIVLSTAPSKHAQGPYDQTNSEGYSNSKWLGDTDLNKALNNSESTQATVLEFDFVALTNSISFNYIFASNEYQTYFPCDFSDGFAFLIKEANTTDEYKNLAVLPNTNTPVASTTVHSLISPVIVNGVTIQCPAINEEFFEGYNTKNSPINYAGQTVVMNAHTQVIPNKTYHLKLVIADDQTGQYNSAVFIEAGSFVSTINFGADKTIANNNPACFGETVTLDTQLSNAQYSFKWFKQDASNNYVEITPLQTGATYNVTATGNYKVEATLIGTTCVSTGQIKIEYAGEILSTNTSLLQCDDDTDGITVFNLTKVDNIIKNNVSSTLNKGYYESLTDAQAKTNPILNPEKYTNKTSGQIVYARIENQYGCVKTVEVTLKVSNAKIADQNPIATCDGDDKQDGFYQFDLSAAVSPQLATGLPAGLVFTYYLNANDALNDANAVPNIFKNTTPFSQIIYAKATNGADCFDITPITLVVNTFDPPNFEDEQEYLCKGDQISLSVATGFAGYVWNTGGTDNAITVNSAGDYAVKVKDANGCEKTKKFKVVLSEPALITDAVVKDFSGIDNSVLIKYSGVGNYEFSLNGETFQDNPLFSGVKAGIYNAIARDKNGCGLSNSFLLYVLDYPRFFTPNGDGFNDLWFIENIDQLPDYKVSIFDRYGKLLKQMDQNSTGWNGVFNSQQLPADDYWFTLQFVNGRTVKGHFSLKR</sequence>
<accession>A0A227PEU7</accession>
<dbReference type="InterPro" id="IPR049804">
    <property type="entry name" value="Choice_anch_L"/>
</dbReference>
<keyword evidence="1" id="KW-0732">Signal</keyword>
<keyword evidence="3" id="KW-1185">Reference proteome</keyword>
<gene>
    <name evidence="2" type="ORF">B0A64_06510</name>
</gene>
<name>A0A227PEU7_9FLAO</name>
<dbReference type="NCBIfam" id="NF038133">
    <property type="entry name" value="choice_anch_L"/>
    <property type="match status" value="1"/>
</dbReference>
<evidence type="ECO:0000313" key="2">
    <source>
        <dbReference type="EMBL" id="OXG08407.1"/>
    </source>
</evidence>
<dbReference type="InterPro" id="IPR026341">
    <property type="entry name" value="T9SS_type_B"/>
</dbReference>
<evidence type="ECO:0008006" key="4">
    <source>
        <dbReference type="Google" id="ProtNLM"/>
    </source>
</evidence>
<protein>
    <recommendedName>
        <fullName evidence="4">Adhesin</fullName>
    </recommendedName>
</protein>
<feature type="chain" id="PRO_5030039435" description="Adhesin" evidence="1">
    <location>
        <begin position="23"/>
        <end position="783"/>
    </location>
</feature>
<dbReference type="NCBIfam" id="TIGR04131">
    <property type="entry name" value="Bac_Flav_CTERM"/>
    <property type="match status" value="1"/>
</dbReference>
<feature type="signal peptide" evidence="1">
    <location>
        <begin position="1"/>
        <end position="22"/>
    </location>
</feature>
<comment type="caution">
    <text evidence="2">The sequence shown here is derived from an EMBL/GenBank/DDBJ whole genome shotgun (WGS) entry which is preliminary data.</text>
</comment>